<proteinExistence type="predicted"/>
<keyword evidence="3" id="KW-1185">Reference proteome</keyword>
<dbReference type="AlphaFoldDB" id="A0A2P4YQH1"/>
<feature type="region of interest" description="Disordered" evidence="1">
    <location>
        <begin position="1"/>
        <end position="52"/>
    </location>
</feature>
<reference evidence="2 3" key="1">
    <citation type="journal article" date="2017" name="Genome Biol. Evol.">
        <title>Phytophthora megakarya and P. palmivora, closely related causal agents of cacao black pod rot, underwent increases in genome sizes and gene numbers by different mechanisms.</title>
        <authorList>
            <person name="Ali S.S."/>
            <person name="Shao J."/>
            <person name="Lary D.J."/>
            <person name="Kronmiller B."/>
            <person name="Shen D."/>
            <person name="Strem M.D."/>
            <person name="Amoako-Attah I."/>
            <person name="Akrofi A.Y."/>
            <person name="Begoude B.A."/>
            <person name="Ten Hoopen G.M."/>
            <person name="Coulibaly K."/>
            <person name="Kebe B.I."/>
            <person name="Melnick R.L."/>
            <person name="Guiltinan M.J."/>
            <person name="Tyler B.M."/>
            <person name="Meinhardt L.W."/>
            <person name="Bailey B.A."/>
        </authorList>
    </citation>
    <scope>NUCLEOTIDE SEQUENCE [LARGE SCALE GENOMIC DNA]</scope>
    <source>
        <strain evidence="3">sbr112.9</strain>
    </source>
</reference>
<gene>
    <name evidence="2" type="ORF">PHPALM_2149</name>
</gene>
<keyword evidence="2" id="KW-0808">Transferase</keyword>
<organism evidence="2 3">
    <name type="scientific">Phytophthora palmivora</name>
    <dbReference type="NCBI Taxonomy" id="4796"/>
    <lineage>
        <taxon>Eukaryota</taxon>
        <taxon>Sar</taxon>
        <taxon>Stramenopiles</taxon>
        <taxon>Oomycota</taxon>
        <taxon>Peronosporomycetes</taxon>
        <taxon>Peronosporales</taxon>
        <taxon>Peronosporaceae</taxon>
        <taxon>Phytophthora</taxon>
    </lineage>
</organism>
<protein>
    <submittedName>
        <fullName evidence="2">Phosphatidyl inositol kinase (PIK-B)</fullName>
    </submittedName>
</protein>
<evidence type="ECO:0000313" key="2">
    <source>
        <dbReference type="EMBL" id="POM80062.1"/>
    </source>
</evidence>
<comment type="caution">
    <text evidence="2">The sequence shown here is derived from an EMBL/GenBank/DDBJ whole genome shotgun (WGS) entry which is preliminary data.</text>
</comment>
<accession>A0A2P4YQH1</accession>
<dbReference type="Proteomes" id="UP000237271">
    <property type="component" value="Unassembled WGS sequence"/>
</dbReference>
<keyword evidence="2" id="KW-0418">Kinase</keyword>
<name>A0A2P4YQH1_9STRA</name>
<dbReference type="EMBL" id="NCKW01000742">
    <property type="protein sequence ID" value="POM80062.1"/>
    <property type="molecule type" value="Genomic_DNA"/>
</dbReference>
<dbReference type="GO" id="GO:0016301">
    <property type="term" value="F:kinase activity"/>
    <property type="evidence" value="ECO:0007669"/>
    <property type="project" value="UniProtKB-KW"/>
</dbReference>
<feature type="non-terminal residue" evidence="2">
    <location>
        <position position="313"/>
    </location>
</feature>
<evidence type="ECO:0000313" key="3">
    <source>
        <dbReference type="Proteomes" id="UP000237271"/>
    </source>
</evidence>
<dbReference type="OrthoDB" id="67688at2759"/>
<sequence length="313" mass="35060">MSDVVNPSDMQLSMSDGKAVQEVTSEEARRALPTELESPQHASTTEPHKDKENKWKLAFRQLMFMKRMNMHFNDRTKNEIELRQQNISSTSLICSVPYFNSFSAEEIKALVAASRRISLRPGETMSLSIPNATLQQEGTFCIVNSGHLALAKASVPSAMALKQASMYPQLRLGIGDYFCIHGSSEMKVIAMELTEYLKLPMKKILEINAASCALIDADKNDLATEASEMESFKKWALQFSLVRQKSEYPTAEPGGYANCSVKTFCKDHFPNITPENELDHTLEYVKNALTSIFSASKVRIYALDEVNNQLVVK</sequence>
<evidence type="ECO:0000256" key="1">
    <source>
        <dbReference type="SAM" id="MobiDB-lite"/>
    </source>
</evidence>